<keyword evidence="2" id="KW-1185">Reference proteome</keyword>
<dbReference type="EMBL" id="JANBPG010001060">
    <property type="protein sequence ID" value="KAJ1892041.1"/>
    <property type="molecule type" value="Genomic_DNA"/>
</dbReference>
<organism evidence="1 2">
    <name type="scientific">Kickxella alabastrina</name>
    <dbReference type="NCBI Taxonomy" id="61397"/>
    <lineage>
        <taxon>Eukaryota</taxon>
        <taxon>Fungi</taxon>
        <taxon>Fungi incertae sedis</taxon>
        <taxon>Zoopagomycota</taxon>
        <taxon>Kickxellomycotina</taxon>
        <taxon>Kickxellomycetes</taxon>
        <taxon>Kickxellales</taxon>
        <taxon>Kickxellaceae</taxon>
        <taxon>Kickxella</taxon>
    </lineage>
</organism>
<protein>
    <submittedName>
        <fullName evidence="1">Uncharacterized protein</fullName>
    </submittedName>
</protein>
<dbReference type="Proteomes" id="UP001150581">
    <property type="component" value="Unassembled WGS sequence"/>
</dbReference>
<proteinExistence type="predicted"/>
<comment type="caution">
    <text evidence="1">The sequence shown here is derived from an EMBL/GenBank/DDBJ whole genome shotgun (WGS) entry which is preliminary data.</text>
</comment>
<reference evidence="1" key="1">
    <citation type="submission" date="2022-07" db="EMBL/GenBank/DDBJ databases">
        <title>Phylogenomic reconstructions and comparative analyses of Kickxellomycotina fungi.</title>
        <authorList>
            <person name="Reynolds N.K."/>
            <person name="Stajich J.E."/>
            <person name="Barry K."/>
            <person name="Grigoriev I.V."/>
            <person name="Crous P."/>
            <person name="Smith M.E."/>
        </authorList>
    </citation>
    <scope>NUCLEOTIDE SEQUENCE</scope>
    <source>
        <strain evidence="1">Benny 63K</strain>
    </source>
</reference>
<sequence>MDNLSKASLKNIKLLQLASGRNTSHYLSVTAVTTTAVTVSANSTSASAASDDQLKQMHREIKAHRIQLETAGANNSNIHAQKEKLKPDIAAATTTEDFGNIQLWAEISIISSKVNATILMEKLNDADLESRRKKLEGKLRPVQAKVAAPKDSADTLCKQLEDARTEFWAFSDINAKLAEVEADNTRRQTRISQLERRISRVAKANKSLEDGLADFSSKINGILAEHNERDRSSTAIVVSLERALFKANQQLHSNDLCKRGLRNHNIITQRSDERT</sequence>
<gene>
    <name evidence="1" type="ORF">LPJ66_006581</name>
</gene>
<evidence type="ECO:0000313" key="2">
    <source>
        <dbReference type="Proteomes" id="UP001150581"/>
    </source>
</evidence>
<name>A0ACC1IB84_9FUNG</name>
<evidence type="ECO:0000313" key="1">
    <source>
        <dbReference type="EMBL" id="KAJ1892041.1"/>
    </source>
</evidence>
<accession>A0ACC1IB84</accession>